<dbReference type="CDD" id="cd00303">
    <property type="entry name" value="retropepsin_like"/>
    <property type="match status" value="1"/>
</dbReference>
<dbReference type="InterPro" id="IPR036875">
    <property type="entry name" value="Znf_CCHC_sf"/>
</dbReference>
<dbReference type="PROSITE" id="PS50158">
    <property type="entry name" value="ZF_CCHC"/>
    <property type="match status" value="1"/>
</dbReference>
<dbReference type="InterPro" id="IPR001878">
    <property type="entry name" value="Znf_CCHC"/>
</dbReference>
<sequence length="1973" mass="220814">LRANGPTSMGFDMSKVECYNCYKKGHFARECRSHKDTRRNVAAEPQRRNDSVETSTSNALVSQYLCKAFEKLMKDKFQMSLIGELTFFLGLQVKQKPDGLFISHDKYVAEILRKFGLIDGKSASTPIDTGKPLLKDPDVAYSDSDYAGASIDMKSTTGGCQFLGCRLLSWQCKKQTVVATLSTEAEYVAAAKCVFLGFELTMQAAKSDQTVSSKDSSNLLMAENLPKIVWYSTHHVALMKSWLVQKQTVLGKTAIGKENSNPFMAVDKKKVIITEATIREALRLDDPESINCLPNEEIFTELSRMRYKKPSTKLTFCKTTDDAAFRGKKPEFKGRKPESKVHVSLSSSAQTKKHGDKTKREAKGKNSVDAAGPSNTAVSPTHGKYSYVNTSQYLDDLNMPELEDITYSDEEDVGAKADFTNLETTITVSPIPTTRVHKDHHVTHIIGDLSSATQTRSMTRVAKDQEPKRVHQALKDLSWIEVMQEELLQFKMQKEDGIDYEEVFAPVVRIEAIRLFLAYASFMGFMVYQMDVKSAFLYGTIEEEVYVCQPPGFKDHDYPDKVYKVVKALYGLHQAPTACQDKYVAKILRKFGLIDGKSASTPIDTEKPLLKDPDVAYSDSDYAGASLDRKSTTGGCQFLGCRLISWKYKKQTVMATSSTEADPDQTVSGKDSSNPLMADNLAKIIWYSTHHVALLKSWLVQKQTALGQTATGKENSNLFMASSFPKTMLFTFILGICINMVNDVTKLQALVDKKKVIITEATIQEALQLDDAKSIDCLPNEEIFTELSRMGYEKPSTKLTFYKAFFSYQWKFLIHTILQCMSAKRTSWNEFSSSMASTVICLSTGRKFNFSKYIFDSVVRNVDSSTKFYMYPRFLQLMIRAQVGDLSSHSTKYSSPALRQKVFANMRRVGKGFSGVDTPLFEGMLLAQQANDVADEGAADVDVVPAAADESSIPSPTLTTQPPPSTHELPSTSQVQPPTPPSPIAHPSSPQQQPQPLQPSHDAEISMDILHTLLETCTALTRRVEHLEQDKMAQTLEITKLKQRTGGIIADIDADENVILKDVVAVAKEMEVEKTAKIEENADVQGRQAESQAQIYQIDLEHADKVLSMQDDEIEPTELKEVVEVVTTAKLMTEVVTAASATITTADTPITAATITIAPSAARRIKGVTKEQMEEEDIRALKRASKSQAEKAAKKQMLDEEVAELKKHLQIVPNNDDDVYTEATPLDHKMMLLVERRYPLTRFTLDQMLNNVRLEVEEESECMRTRSSSNLPIESPNPSTSSSKRRNRRRSKQPFILEESPVDTMTDQRTMAELLRAPTEGYAEAIVVPPILAEQFELKHSLINRMTSDQFFGLEKDNPHDHIRWFDESFHEAWDIYKDLFRACPHHGFTELHQIDTFYNALNPADQDSLNSAAGGNLLERRTQDVLTIIENKSKVCNSRNKSVVSQVKSSDANSNSSSEIAKLTHAVNQQTSAVTTAMTAILKQFQATPPPASVKSVKEICVTYGGAHPYYQCLAAGGNTFSKLRDNIQGNVAAAAVNYNQGNSIYIPSRSGSLPSNTIANLKGELKAITTRSGIVLDGPSIHIPPPFINLEEDERVEETLTDQDLTEYTIKVPPPLLHIKITLVDALILIPKYQKMLKALLSNKEKLLELANTPLNENCSAVILKKLLEKLGDPRKFLIPCGFNELKCKALSDLGASIKLMLLSVWKKLDLPELISTRMTLKLANRAICTPAGITRDVFVPVGKLTFPSDFFIVDYESDPRVPLILESPFLRTARALIDIHGEEMILRDVESKTKNVYDDHFDSKGEKIKESMLLIDELDLPSDFLPPFEYDLFFSKDFFDVDALPSTNNKDKIFNPCILIQENLFEVITRVAPKKKLAISHASLILEDFDPHLNELPFFEEVRRSKILLSISSENEGRVFKPGILTSKEVHSFPIPELSQQDCKVFKIYQILKSPMKIFLFSHREDIHIP</sequence>
<gene>
    <name evidence="5" type="ORF">Tci_028060</name>
</gene>
<dbReference type="SUPFAM" id="SSF57756">
    <property type="entry name" value="Retrovirus zinc finger-like domains"/>
    <property type="match status" value="1"/>
</dbReference>
<dbReference type="Gene3D" id="4.10.60.10">
    <property type="entry name" value="Zinc finger, CCHC-type"/>
    <property type="match status" value="1"/>
</dbReference>
<keyword evidence="1" id="KW-0479">Metal-binding</keyword>
<feature type="compositionally biased region" description="Low complexity" evidence="3">
    <location>
        <begin position="947"/>
        <end position="960"/>
    </location>
</feature>
<proteinExistence type="predicted"/>
<evidence type="ECO:0000259" key="4">
    <source>
        <dbReference type="PROSITE" id="PS50158"/>
    </source>
</evidence>
<feature type="coiled-coil region" evidence="2">
    <location>
        <begin position="1010"/>
        <end position="1044"/>
    </location>
</feature>
<evidence type="ECO:0000256" key="2">
    <source>
        <dbReference type="SAM" id="Coils"/>
    </source>
</evidence>
<feature type="region of interest" description="Disordered" evidence="3">
    <location>
        <begin position="1257"/>
        <end position="1297"/>
    </location>
</feature>
<keyword evidence="1" id="KW-0862">Zinc</keyword>
<dbReference type="CDD" id="cd09272">
    <property type="entry name" value="RNase_HI_RT_Ty1"/>
    <property type="match status" value="2"/>
</dbReference>
<evidence type="ECO:0000256" key="3">
    <source>
        <dbReference type="SAM" id="MobiDB-lite"/>
    </source>
</evidence>
<protein>
    <recommendedName>
        <fullName evidence="4">CCHC-type domain-containing protein</fullName>
    </recommendedName>
</protein>
<evidence type="ECO:0000256" key="1">
    <source>
        <dbReference type="PROSITE-ProRule" id="PRU00047"/>
    </source>
</evidence>
<feature type="non-terminal residue" evidence="5">
    <location>
        <position position="1"/>
    </location>
</feature>
<comment type="caution">
    <text evidence="5">The sequence shown here is derived from an EMBL/GenBank/DDBJ whole genome shotgun (WGS) entry which is preliminary data.</text>
</comment>
<feature type="region of interest" description="Disordered" evidence="3">
    <location>
        <begin position="947"/>
        <end position="1000"/>
    </location>
</feature>
<feature type="compositionally biased region" description="Low complexity" evidence="3">
    <location>
        <begin position="985"/>
        <end position="1000"/>
    </location>
</feature>
<dbReference type="SMART" id="SM00343">
    <property type="entry name" value="ZnF_C2HC"/>
    <property type="match status" value="1"/>
</dbReference>
<feature type="compositionally biased region" description="Basic and acidic residues" evidence="3">
    <location>
        <begin position="34"/>
        <end position="51"/>
    </location>
</feature>
<reference evidence="5" key="1">
    <citation type="journal article" date="2019" name="Sci. Rep.">
        <title>Draft genome of Tanacetum cinerariifolium, the natural source of mosquito coil.</title>
        <authorList>
            <person name="Yamashiro T."/>
            <person name="Shiraishi A."/>
            <person name="Satake H."/>
            <person name="Nakayama K."/>
        </authorList>
    </citation>
    <scope>NUCLEOTIDE SEQUENCE</scope>
</reference>
<feature type="region of interest" description="Disordered" evidence="3">
    <location>
        <begin position="327"/>
        <end position="384"/>
    </location>
</feature>
<dbReference type="Pfam" id="PF07727">
    <property type="entry name" value="RVT_2"/>
    <property type="match status" value="2"/>
</dbReference>
<feature type="compositionally biased region" description="Basic and acidic residues" evidence="3">
    <location>
        <begin position="327"/>
        <end position="341"/>
    </location>
</feature>
<feature type="region of interest" description="Disordered" evidence="3">
    <location>
        <begin position="34"/>
        <end position="54"/>
    </location>
</feature>
<dbReference type="GO" id="GO:0003676">
    <property type="term" value="F:nucleic acid binding"/>
    <property type="evidence" value="ECO:0007669"/>
    <property type="project" value="InterPro"/>
</dbReference>
<dbReference type="EMBL" id="BKCJ010003603">
    <property type="protein sequence ID" value="GEU56082.1"/>
    <property type="molecule type" value="Genomic_DNA"/>
</dbReference>
<dbReference type="GO" id="GO:0008270">
    <property type="term" value="F:zinc ion binding"/>
    <property type="evidence" value="ECO:0007669"/>
    <property type="project" value="UniProtKB-KW"/>
</dbReference>
<evidence type="ECO:0000313" key="5">
    <source>
        <dbReference type="EMBL" id="GEU56082.1"/>
    </source>
</evidence>
<keyword evidence="2" id="KW-0175">Coiled coil</keyword>
<dbReference type="Gene3D" id="2.40.70.10">
    <property type="entry name" value="Acid Proteases"/>
    <property type="match status" value="1"/>
</dbReference>
<dbReference type="InterPro" id="IPR021109">
    <property type="entry name" value="Peptidase_aspartic_dom_sf"/>
</dbReference>
<accession>A0A6L2L5X5</accession>
<feature type="compositionally biased region" description="Basic residues" evidence="3">
    <location>
        <begin position="1283"/>
        <end position="1292"/>
    </location>
</feature>
<organism evidence="5">
    <name type="scientific">Tanacetum cinerariifolium</name>
    <name type="common">Dalmatian daisy</name>
    <name type="synonym">Chrysanthemum cinerariifolium</name>
    <dbReference type="NCBI Taxonomy" id="118510"/>
    <lineage>
        <taxon>Eukaryota</taxon>
        <taxon>Viridiplantae</taxon>
        <taxon>Streptophyta</taxon>
        <taxon>Embryophyta</taxon>
        <taxon>Tracheophyta</taxon>
        <taxon>Spermatophyta</taxon>
        <taxon>Magnoliopsida</taxon>
        <taxon>eudicotyledons</taxon>
        <taxon>Gunneridae</taxon>
        <taxon>Pentapetalae</taxon>
        <taxon>asterids</taxon>
        <taxon>campanulids</taxon>
        <taxon>Asterales</taxon>
        <taxon>Asteraceae</taxon>
        <taxon>Asteroideae</taxon>
        <taxon>Anthemideae</taxon>
        <taxon>Anthemidinae</taxon>
        <taxon>Tanacetum</taxon>
    </lineage>
</organism>
<keyword evidence="1" id="KW-0863">Zinc-finger</keyword>
<dbReference type="PANTHER" id="PTHR33067">
    <property type="entry name" value="RNA-DIRECTED DNA POLYMERASE-RELATED"/>
    <property type="match status" value="1"/>
</dbReference>
<dbReference type="PANTHER" id="PTHR33067:SF35">
    <property type="entry name" value="ASPARTIC PEPTIDASE DDI1-TYPE DOMAIN-CONTAINING PROTEIN"/>
    <property type="match status" value="1"/>
</dbReference>
<feature type="domain" description="CCHC-type" evidence="4">
    <location>
        <begin position="18"/>
        <end position="33"/>
    </location>
</feature>
<dbReference type="InterPro" id="IPR013103">
    <property type="entry name" value="RVT_2"/>
</dbReference>
<name>A0A6L2L5X5_TANCI</name>